<dbReference type="AlphaFoldDB" id="A0A183IAL1"/>
<sequence length="37" mass="4086">MPDSCRLDADLKVVGDDDEISLSQQQPEGPLIEMARI</sequence>
<proteinExistence type="predicted"/>
<keyword evidence="2" id="KW-1185">Reference proteome</keyword>
<organism evidence="3">
    <name type="scientific">Soboliphyme baturini</name>
    <dbReference type="NCBI Taxonomy" id="241478"/>
    <lineage>
        <taxon>Eukaryota</taxon>
        <taxon>Metazoa</taxon>
        <taxon>Ecdysozoa</taxon>
        <taxon>Nematoda</taxon>
        <taxon>Enoplea</taxon>
        <taxon>Dorylaimia</taxon>
        <taxon>Dioctophymatida</taxon>
        <taxon>Dioctophymatoidea</taxon>
        <taxon>Soboliphymatidae</taxon>
        <taxon>Soboliphyme</taxon>
    </lineage>
</organism>
<reference evidence="3" key="1">
    <citation type="submission" date="2016-06" db="UniProtKB">
        <authorList>
            <consortium name="WormBaseParasite"/>
        </authorList>
    </citation>
    <scope>IDENTIFICATION</scope>
</reference>
<gene>
    <name evidence="1" type="ORF">SBAD_LOCUS655</name>
</gene>
<evidence type="ECO:0000313" key="3">
    <source>
        <dbReference type="WBParaSite" id="SBAD_0000067801-mRNA-1"/>
    </source>
</evidence>
<protein>
    <submittedName>
        <fullName evidence="3">Transposase</fullName>
    </submittedName>
</protein>
<reference evidence="1 2" key="2">
    <citation type="submission" date="2018-11" db="EMBL/GenBank/DDBJ databases">
        <authorList>
            <consortium name="Pathogen Informatics"/>
        </authorList>
    </citation>
    <scope>NUCLEOTIDE SEQUENCE [LARGE SCALE GENOMIC DNA]</scope>
</reference>
<dbReference type="Proteomes" id="UP000270296">
    <property type="component" value="Unassembled WGS sequence"/>
</dbReference>
<name>A0A183IAL1_9BILA</name>
<accession>A0A183IAL1</accession>
<dbReference type="EMBL" id="UZAM01002621">
    <property type="protein sequence ID" value="VDO86543.1"/>
    <property type="molecule type" value="Genomic_DNA"/>
</dbReference>
<evidence type="ECO:0000313" key="1">
    <source>
        <dbReference type="EMBL" id="VDO86543.1"/>
    </source>
</evidence>
<dbReference type="WBParaSite" id="SBAD_0000067801-mRNA-1">
    <property type="protein sequence ID" value="SBAD_0000067801-mRNA-1"/>
    <property type="gene ID" value="SBAD_0000067801"/>
</dbReference>
<evidence type="ECO:0000313" key="2">
    <source>
        <dbReference type="Proteomes" id="UP000270296"/>
    </source>
</evidence>